<dbReference type="InterPro" id="IPR002104">
    <property type="entry name" value="Integrase_catalytic"/>
</dbReference>
<accession>A0A895XVF7</accession>
<dbReference type="SUPFAM" id="SSF56349">
    <property type="entry name" value="DNA breaking-rejoining enzymes"/>
    <property type="match status" value="1"/>
</dbReference>
<dbReference type="PROSITE" id="PS51898">
    <property type="entry name" value="TYR_RECOMBINASE"/>
    <property type="match status" value="1"/>
</dbReference>
<dbReference type="PANTHER" id="PTHR30349">
    <property type="entry name" value="PHAGE INTEGRASE-RELATED"/>
    <property type="match status" value="1"/>
</dbReference>
<dbReference type="Gene3D" id="1.10.443.10">
    <property type="entry name" value="Intergrase catalytic core"/>
    <property type="match status" value="1"/>
</dbReference>
<evidence type="ECO:0000313" key="4">
    <source>
        <dbReference type="EMBL" id="QSB06506.1"/>
    </source>
</evidence>
<dbReference type="EMBL" id="CP070496">
    <property type="protein sequence ID" value="QSB06506.1"/>
    <property type="molecule type" value="Genomic_DNA"/>
</dbReference>
<dbReference type="Proteomes" id="UP000662939">
    <property type="component" value="Chromosome"/>
</dbReference>
<protein>
    <submittedName>
        <fullName evidence="4">Tyrosine-type recombinase/integrase</fullName>
    </submittedName>
</protein>
<organism evidence="4 5">
    <name type="scientific">Natronoglycomyces albus</name>
    <dbReference type="NCBI Taxonomy" id="2811108"/>
    <lineage>
        <taxon>Bacteria</taxon>
        <taxon>Bacillati</taxon>
        <taxon>Actinomycetota</taxon>
        <taxon>Actinomycetes</taxon>
        <taxon>Glycomycetales</taxon>
        <taxon>Glycomycetaceae</taxon>
        <taxon>Natronoglycomyces</taxon>
    </lineage>
</organism>
<dbReference type="PANTHER" id="PTHR30349:SF64">
    <property type="entry name" value="PROPHAGE INTEGRASE INTD-RELATED"/>
    <property type="match status" value="1"/>
</dbReference>
<sequence length="304" mass="34447">MPGHIARAIDWVETNSPPVSVVCDYDNLRELLDQFTRTINGKRASANYFKAKRTILYNTLKRAVVNQLIDTNPLDDPVLNWEKPAGLDTDDVVDPRSVGNTNQVEAMLTGVTYIGRDRGPHLMAFYACMYYAMMRPSEVIELKEDDCELPRTGWGELVIHGAAPEVGSIYTDTGASHDEKGLKGRNPKTTRTVPIPPRLVELLRAHLDRYSTAPDGRLFYTRTGNRIGANAYRTTWRLARQYGMSKKGRNSGRLKRSYDLRHSGISLRRTAGVPSKQVAEWAGHTVEVLEGYEKRWQNQMNEFF</sequence>
<dbReference type="RefSeq" id="WP_213172517.1">
    <property type="nucleotide sequence ID" value="NZ_CP070496.1"/>
</dbReference>
<dbReference type="KEGG" id="nav:JQS30_06275"/>
<evidence type="ECO:0000256" key="2">
    <source>
        <dbReference type="SAM" id="MobiDB-lite"/>
    </source>
</evidence>
<gene>
    <name evidence="4" type="ORF">JQS30_06275</name>
</gene>
<keyword evidence="5" id="KW-1185">Reference proteome</keyword>
<dbReference type="InterPro" id="IPR011010">
    <property type="entry name" value="DNA_brk_join_enz"/>
</dbReference>
<dbReference type="GO" id="GO:0006310">
    <property type="term" value="P:DNA recombination"/>
    <property type="evidence" value="ECO:0007669"/>
    <property type="project" value="UniProtKB-KW"/>
</dbReference>
<evidence type="ECO:0000256" key="1">
    <source>
        <dbReference type="ARBA" id="ARBA00023172"/>
    </source>
</evidence>
<feature type="region of interest" description="Disordered" evidence="2">
    <location>
        <begin position="174"/>
        <end position="193"/>
    </location>
</feature>
<reference evidence="4" key="1">
    <citation type="submission" date="2021-02" db="EMBL/GenBank/DDBJ databases">
        <title>Natronoglycomyces albus gen. nov., sp. nov, a haloalkaliphilic actinobacterium from a soda solonchak soil.</title>
        <authorList>
            <person name="Sorokin D.Y."/>
            <person name="Khijniak T.V."/>
            <person name="Zakharycheva A.P."/>
            <person name="Boueva O.V."/>
            <person name="Ariskina E.V."/>
            <person name="Hahnke R.L."/>
            <person name="Bunk B."/>
            <person name="Sproer C."/>
            <person name="Schumann P."/>
            <person name="Evtushenko L.I."/>
            <person name="Kublanov I.V."/>
        </authorList>
    </citation>
    <scope>NUCLEOTIDE SEQUENCE</scope>
    <source>
        <strain evidence="4">DSM 106290</strain>
    </source>
</reference>
<evidence type="ECO:0000259" key="3">
    <source>
        <dbReference type="PROSITE" id="PS51898"/>
    </source>
</evidence>
<proteinExistence type="predicted"/>
<feature type="domain" description="Tyr recombinase" evidence="3">
    <location>
        <begin position="93"/>
        <end position="304"/>
    </location>
</feature>
<dbReference type="InterPro" id="IPR050090">
    <property type="entry name" value="Tyrosine_recombinase_XerCD"/>
</dbReference>
<dbReference type="GO" id="GO:0003677">
    <property type="term" value="F:DNA binding"/>
    <property type="evidence" value="ECO:0007669"/>
    <property type="project" value="InterPro"/>
</dbReference>
<name>A0A895XVF7_9ACTN</name>
<keyword evidence="1" id="KW-0233">DNA recombination</keyword>
<dbReference type="AlphaFoldDB" id="A0A895XVF7"/>
<evidence type="ECO:0000313" key="5">
    <source>
        <dbReference type="Proteomes" id="UP000662939"/>
    </source>
</evidence>
<dbReference type="InterPro" id="IPR013762">
    <property type="entry name" value="Integrase-like_cat_sf"/>
</dbReference>
<dbReference type="GO" id="GO:0015074">
    <property type="term" value="P:DNA integration"/>
    <property type="evidence" value="ECO:0007669"/>
    <property type="project" value="InterPro"/>
</dbReference>